<dbReference type="Pfam" id="PF03382">
    <property type="entry name" value="DUF285"/>
    <property type="match status" value="1"/>
</dbReference>
<dbReference type="GO" id="GO:0008237">
    <property type="term" value="F:metallopeptidase activity"/>
    <property type="evidence" value="ECO:0007669"/>
    <property type="project" value="InterPro"/>
</dbReference>
<dbReference type="SUPFAM" id="SSF55486">
    <property type="entry name" value="Metalloproteases ('zincins'), catalytic domain"/>
    <property type="match status" value="1"/>
</dbReference>
<keyword evidence="5" id="KW-1185">Reference proteome</keyword>
<reference evidence="4 5" key="1">
    <citation type="submission" date="2018-08" db="EMBL/GenBank/DDBJ databases">
        <title>Pallidiluteibacterium maritimus gen. nov., sp. nov., isolated from coastal sediment.</title>
        <authorList>
            <person name="Zhou L.Y."/>
        </authorList>
    </citation>
    <scope>NUCLEOTIDE SEQUENCE [LARGE SCALE GENOMIC DNA]</scope>
    <source>
        <strain evidence="4 5">XSD2</strain>
    </source>
</reference>
<dbReference type="Pfam" id="PF19408">
    <property type="entry name" value="PKD_6"/>
    <property type="match status" value="1"/>
</dbReference>
<dbReference type="AlphaFoldDB" id="A0A399T403"/>
<name>A0A399T403_9BACT</name>
<dbReference type="OrthoDB" id="1081070at2"/>
<protein>
    <submittedName>
        <fullName evidence="4">BspA family leucine-rich repeat surface protein</fullName>
    </submittedName>
</protein>
<dbReference type="InterPro" id="IPR026444">
    <property type="entry name" value="Secre_tail"/>
</dbReference>
<evidence type="ECO:0000259" key="3">
    <source>
        <dbReference type="Pfam" id="PF19408"/>
    </source>
</evidence>
<dbReference type="Proteomes" id="UP000265926">
    <property type="component" value="Unassembled WGS sequence"/>
</dbReference>
<dbReference type="InterPro" id="IPR024079">
    <property type="entry name" value="MetalloPept_cat_dom_sf"/>
</dbReference>
<dbReference type="NCBIfam" id="TIGR04183">
    <property type="entry name" value="Por_Secre_tail"/>
    <property type="match status" value="1"/>
</dbReference>
<dbReference type="Pfam" id="PF13688">
    <property type="entry name" value="Reprolysin_5"/>
    <property type="match status" value="1"/>
</dbReference>
<gene>
    <name evidence="4" type="ORF">D1614_10315</name>
</gene>
<dbReference type="InterPro" id="IPR045829">
    <property type="entry name" value="PKD_6"/>
</dbReference>
<evidence type="ECO:0000313" key="5">
    <source>
        <dbReference type="Proteomes" id="UP000265926"/>
    </source>
</evidence>
<feature type="domain" description="Secretion system C-terminal sorting" evidence="2">
    <location>
        <begin position="1176"/>
        <end position="1246"/>
    </location>
</feature>
<evidence type="ECO:0000259" key="2">
    <source>
        <dbReference type="Pfam" id="PF18962"/>
    </source>
</evidence>
<sequence>MFANYSQTYVIIMKAIISFLFCFVFIQLTYSQNNKISINDEAGLQSILKSSGIGVNFKISVKNARPFFLNPVVRKNENVIVGDTLQLDLFQNKNYLSVIKSITTDINGTTTIVSRLLDYNLAYCLISMNNDHVLMSVEIPELAEKYKTFMHTETALQYLVQLDETKVDILPGGHINSKSQEEEKHKMPHGYSGQLKNQTKPYPIEKSGIIDSSQQDSAEIDILVLYTPAAKKWTVDNGKDINLIISQIFASSNLASENSKLGIYFNNVYSTEVDYTESGSSETDLYNLEDGQISEVYALKDVTNADLVIVLTKTNDYGGLAMGLSNRNGDNTQAFAIVRVQQADDFITGIHEIGHLLGAGHHKKDQKDFPGPTWWNNTWFENTWSAGWNWTSETGNYCSIMTYWDGLYSTTSKFYTNVLYFSDPNILHDGQATGDADDANNARTIREVKHHVAGYCKRNTDNLPIVYTKLNLMQQGDSITVHGKILKEGYSPIVKKGVVWSLDRKPNIEDSFNLESSDAEGFDCTLTRLKEGAYYYIRTYVCTKNDTVYGNELVYLNMGKKERDFVTRWRIPEGQTSLQFLLARTGKVDYHWETVPALNSGSGTFYEDLSAGGISMGGEEEEIEGSPTSIGMVKITGLPEGKTIRLYIDPENLTSFCNRLQRCPEDIKGPDRENLIDVEQWGTAKWTNMENAFWGCKNLNISATDVPDFRNVYKMGWMFSNCTALNGPSNINDWYVGSVRDMWALFYCAELFNQNIGNWDVSNVNSMMGMFECAKSFNQCIGDWDVSKVKIMNDMFSQAKLFNQHIGSWNVSSVTTMSSMFSLAENFNRDISRWDVSSVTNISSMFFGAGSFNQNIGDWDVSNVDGMGWVFYDADSFNQFIGDWDVSKVISMQGMFFDADSFNQNIGDWDVSKVEHMDDMFYGTRAFNQNLEKWDLSSVSNVQNMLVDCGMDCANYSNTLKGWSENPNTPDSLILGAQNRQYHSGASDFRTELISTRGWTIIGDSELDEVNAAGEIKGELNVCSGQKGISYSLPKISNASSYLWSLPEGVCGNSTSNSITVDFDSCAVSGDIKVKGVNECGEGIESVISVNVNPRPETPLVTIVGDTLYSSSENGNVWYCNNEMMEAESGKKCIPQKSGNYYVVVQSASCDSKPSNVVTYVRTGSRNTFLDEKINVFPNPVRDKLIIEAHNITEVIDFEIISSSGKKILKSKLFDSSTIIETSNFPSGIFIIIFENSSGVSQKKIIKW</sequence>
<feature type="domain" description="PKD-like" evidence="3">
    <location>
        <begin position="1012"/>
        <end position="1090"/>
    </location>
</feature>
<feature type="region of interest" description="Disordered" evidence="1">
    <location>
        <begin position="176"/>
        <end position="197"/>
    </location>
</feature>
<accession>A0A399T403</accession>
<organism evidence="4 5">
    <name type="scientific">Maribellus luteus</name>
    <dbReference type="NCBI Taxonomy" id="2305463"/>
    <lineage>
        <taxon>Bacteria</taxon>
        <taxon>Pseudomonadati</taxon>
        <taxon>Bacteroidota</taxon>
        <taxon>Bacteroidia</taxon>
        <taxon>Marinilabiliales</taxon>
        <taxon>Prolixibacteraceae</taxon>
        <taxon>Maribellus</taxon>
    </lineage>
</organism>
<dbReference type="Pfam" id="PF18962">
    <property type="entry name" value="Por_Secre_tail"/>
    <property type="match status" value="1"/>
</dbReference>
<proteinExistence type="predicted"/>
<dbReference type="InterPro" id="IPR005046">
    <property type="entry name" value="DUF285"/>
</dbReference>
<evidence type="ECO:0000256" key="1">
    <source>
        <dbReference type="SAM" id="MobiDB-lite"/>
    </source>
</evidence>
<evidence type="ECO:0000313" key="4">
    <source>
        <dbReference type="EMBL" id="RIJ48907.1"/>
    </source>
</evidence>
<comment type="caution">
    <text evidence="4">The sequence shown here is derived from an EMBL/GenBank/DDBJ whole genome shotgun (WGS) entry which is preliminary data.</text>
</comment>
<dbReference type="EMBL" id="QWGR01000004">
    <property type="protein sequence ID" value="RIJ48907.1"/>
    <property type="molecule type" value="Genomic_DNA"/>
</dbReference>
<dbReference type="Gene3D" id="3.40.390.10">
    <property type="entry name" value="Collagenase (Catalytic Domain)"/>
    <property type="match status" value="1"/>
</dbReference>